<dbReference type="GeneID" id="18928246"/>
<keyword evidence="9" id="KW-1185">Reference proteome</keyword>
<dbReference type="InterPro" id="IPR000727">
    <property type="entry name" value="T_SNARE_dom"/>
</dbReference>
<dbReference type="GO" id="GO:0005484">
    <property type="term" value="F:SNAP receptor activity"/>
    <property type="evidence" value="ECO:0007669"/>
    <property type="project" value="TreeGrafter"/>
</dbReference>
<dbReference type="GO" id="GO:0006886">
    <property type="term" value="P:intracellular protein transport"/>
    <property type="evidence" value="ECO:0007669"/>
    <property type="project" value="TreeGrafter"/>
</dbReference>
<dbReference type="FunFam" id="1.20.58.70:FF:000008">
    <property type="entry name" value="Syntaxin family protein"/>
    <property type="match status" value="1"/>
</dbReference>
<keyword evidence="3" id="KW-0812">Transmembrane</keyword>
<gene>
    <name evidence="8" type="ORF">MELLADRAFT_45416</name>
</gene>
<keyword evidence="4" id="KW-1133">Transmembrane helix</keyword>
<dbReference type="Gene3D" id="1.20.58.70">
    <property type="match status" value="1"/>
</dbReference>
<name>F4S4F0_MELLP</name>
<keyword evidence="5" id="KW-0175">Coiled coil</keyword>
<dbReference type="GO" id="GO:0005886">
    <property type="term" value="C:plasma membrane"/>
    <property type="evidence" value="ECO:0007669"/>
    <property type="project" value="TreeGrafter"/>
</dbReference>
<dbReference type="Pfam" id="PF00804">
    <property type="entry name" value="Syntaxin"/>
    <property type="match status" value="1"/>
</dbReference>
<dbReference type="PANTHER" id="PTHR19957">
    <property type="entry name" value="SYNTAXIN"/>
    <property type="match status" value="1"/>
</dbReference>
<evidence type="ECO:0000259" key="7">
    <source>
        <dbReference type="PROSITE" id="PS50192"/>
    </source>
</evidence>
<keyword evidence="6" id="KW-0472">Membrane</keyword>
<dbReference type="RefSeq" id="XP_007416326.1">
    <property type="nucleotide sequence ID" value="XM_007416264.1"/>
</dbReference>
<comment type="subcellular location">
    <subcellularLocation>
        <location evidence="1">Membrane</location>
        <topology evidence="1">Single-pass type IV membrane protein</topology>
    </subcellularLocation>
</comment>
<dbReference type="Pfam" id="PF05739">
    <property type="entry name" value="SNARE"/>
    <property type="match status" value="1"/>
</dbReference>
<organism evidence="9">
    <name type="scientific">Melampsora larici-populina (strain 98AG31 / pathotype 3-4-7)</name>
    <name type="common">Poplar leaf rust fungus</name>
    <dbReference type="NCBI Taxonomy" id="747676"/>
    <lineage>
        <taxon>Eukaryota</taxon>
        <taxon>Fungi</taxon>
        <taxon>Dikarya</taxon>
        <taxon>Basidiomycota</taxon>
        <taxon>Pucciniomycotina</taxon>
        <taxon>Pucciniomycetes</taxon>
        <taxon>Pucciniales</taxon>
        <taxon>Melampsoraceae</taxon>
        <taxon>Melampsora</taxon>
    </lineage>
</organism>
<feature type="non-terminal residue" evidence="8">
    <location>
        <position position="286"/>
    </location>
</feature>
<evidence type="ECO:0000313" key="8">
    <source>
        <dbReference type="EMBL" id="EGG00480.1"/>
    </source>
</evidence>
<dbReference type="GO" id="GO:0048278">
    <property type="term" value="P:vesicle docking"/>
    <property type="evidence" value="ECO:0007669"/>
    <property type="project" value="TreeGrafter"/>
</dbReference>
<dbReference type="PROSITE" id="PS50192">
    <property type="entry name" value="T_SNARE"/>
    <property type="match status" value="1"/>
</dbReference>
<dbReference type="KEGG" id="mlr:MELLADRAFT_45416"/>
<sequence>MRGRDPFEDQPPMEMGAIRSFKHQDGPREVSGTEDFFESIASLQTDLKELQFMIDSVGDLNRRGLDSTAPEDRNAAQVESAELSDEIRSLIQSIKSQIQSYEADHSLLRQRGDPEQNLNVRTQQLAGLKKRFVETVQRYAEVEQNSRRAIKARVERQVRIVKPNATDEEVRMAVEDEANGGGAVFQQALVSSNRMGSARNALKEVQSRAEDMRRIEQTITELAQLFNDMASMVEEQDVAVQHIEKQAEVINQDVEAATTELKTAVVSAKGARSKRKCCCILLVVIL</sequence>
<feature type="domain" description="T-SNARE coiled-coil homology" evidence="7">
    <location>
        <begin position="202"/>
        <end position="264"/>
    </location>
</feature>
<dbReference type="GO" id="GO:0031201">
    <property type="term" value="C:SNARE complex"/>
    <property type="evidence" value="ECO:0007669"/>
    <property type="project" value="TreeGrafter"/>
</dbReference>
<dbReference type="CDD" id="cd15849">
    <property type="entry name" value="SNARE_Sso1"/>
    <property type="match status" value="1"/>
</dbReference>
<reference evidence="9" key="1">
    <citation type="journal article" date="2011" name="Proc. Natl. Acad. Sci. U.S.A.">
        <title>Obligate biotrophy features unraveled by the genomic analysis of rust fungi.</title>
        <authorList>
            <person name="Duplessis S."/>
            <person name="Cuomo C.A."/>
            <person name="Lin Y.-C."/>
            <person name="Aerts A."/>
            <person name="Tisserant E."/>
            <person name="Veneault-Fourrey C."/>
            <person name="Joly D.L."/>
            <person name="Hacquard S."/>
            <person name="Amselem J."/>
            <person name="Cantarel B.L."/>
            <person name="Chiu R."/>
            <person name="Coutinho P.M."/>
            <person name="Feau N."/>
            <person name="Field M."/>
            <person name="Frey P."/>
            <person name="Gelhaye E."/>
            <person name="Goldberg J."/>
            <person name="Grabherr M.G."/>
            <person name="Kodira C.D."/>
            <person name="Kohler A."/>
            <person name="Kuees U."/>
            <person name="Lindquist E.A."/>
            <person name="Lucas S.M."/>
            <person name="Mago R."/>
            <person name="Mauceli E."/>
            <person name="Morin E."/>
            <person name="Murat C."/>
            <person name="Pangilinan J.L."/>
            <person name="Park R."/>
            <person name="Pearson M."/>
            <person name="Quesneville H."/>
            <person name="Rouhier N."/>
            <person name="Sakthikumar S."/>
            <person name="Salamov A.A."/>
            <person name="Schmutz J."/>
            <person name="Selles B."/>
            <person name="Shapiro H."/>
            <person name="Tanguay P."/>
            <person name="Tuskan G.A."/>
            <person name="Henrissat B."/>
            <person name="Van de Peer Y."/>
            <person name="Rouze P."/>
            <person name="Ellis J.G."/>
            <person name="Dodds P.N."/>
            <person name="Schein J.E."/>
            <person name="Zhong S."/>
            <person name="Hamelin R.C."/>
            <person name="Grigoriev I.V."/>
            <person name="Szabo L.J."/>
            <person name="Martin F."/>
        </authorList>
    </citation>
    <scope>NUCLEOTIDE SEQUENCE [LARGE SCALE GENOMIC DNA]</scope>
    <source>
        <strain evidence="9">98AG31 / pathotype 3-4-7</strain>
    </source>
</reference>
<dbReference type="InterPro" id="IPR045242">
    <property type="entry name" value="Syntaxin"/>
</dbReference>
<evidence type="ECO:0000256" key="1">
    <source>
        <dbReference type="ARBA" id="ARBA00004211"/>
    </source>
</evidence>
<dbReference type="HOGENOM" id="CLU_042423_0_1_1"/>
<dbReference type="OrthoDB" id="10255013at2759"/>
<dbReference type="EMBL" id="GL883147">
    <property type="protein sequence ID" value="EGG00480.1"/>
    <property type="molecule type" value="Genomic_DNA"/>
</dbReference>
<dbReference type="Proteomes" id="UP000001072">
    <property type="component" value="Unassembled WGS sequence"/>
</dbReference>
<protein>
    <recommendedName>
        <fullName evidence="7">t-SNARE coiled-coil homology domain-containing protein</fullName>
    </recommendedName>
</protein>
<dbReference type="eggNOG" id="KOG0810">
    <property type="taxonomic scope" value="Eukaryota"/>
</dbReference>
<dbReference type="GO" id="GO:0012505">
    <property type="term" value="C:endomembrane system"/>
    <property type="evidence" value="ECO:0007669"/>
    <property type="project" value="TreeGrafter"/>
</dbReference>
<dbReference type="GO" id="GO:0000149">
    <property type="term" value="F:SNARE binding"/>
    <property type="evidence" value="ECO:0007669"/>
    <property type="project" value="TreeGrafter"/>
</dbReference>
<comment type="similarity">
    <text evidence="2">Belongs to the syntaxin family.</text>
</comment>
<dbReference type="AlphaFoldDB" id="F4S4F0"/>
<evidence type="ECO:0000256" key="5">
    <source>
        <dbReference type="ARBA" id="ARBA00023054"/>
    </source>
</evidence>
<evidence type="ECO:0000256" key="6">
    <source>
        <dbReference type="ARBA" id="ARBA00023136"/>
    </source>
</evidence>
<dbReference type="STRING" id="747676.F4S4F0"/>
<evidence type="ECO:0000256" key="2">
    <source>
        <dbReference type="ARBA" id="ARBA00009063"/>
    </source>
</evidence>
<dbReference type="SUPFAM" id="SSF47661">
    <property type="entry name" value="t-snare proteins"/>
    <property type="match status" value="1"/>
</dbReference>
<dbReference type="VEuPathDB" id="FungiDB:MELLADRAFT_45416"/>
<accession>F4S4F0</accession>
<dbReference type="GO" id="GO:0006906">
    <property type="term" value="P:vesicle fusion"/>
    <property type="evidence" value="ECO:0007669"/>
    <property type="project" value="TreeGrafter"/>
</dbReference>
<dbReference type="PANTHER" id="PTHR19957:SF307">
    <property type="entry name" value="PROTEIN SSO1-RELATED"/>
    <property type="match status" value="1"/>
</dbReference>
<dbReference type="InParanoid" id="F4S4F0"/>
<dbReference type="GO" id="GO:0006887">
    <property type="term" value="P:exocytosis"/>
    <property type="evidence" value="ECO:0007669"/>
    <property type="project" value="TreeGrafter"/>
</dbReference>
<evidence type="ECO:0000313" key="9">
    <source>
        <dbReference type="Proteomes" id="UP000001072"/>
    </source>
</evidence>
<dbReference type="InterPro" id="IPR010989">
    <property type="entry name" value="SNARE"/>
</dbReference>
<evidence type="ECO:0000256" key="3">
    <source>
        <dbReference type="ARBA" id="ARBA00022692"/>
    </source>
</evidence>
<dbReference type="InterPro" id="IPR006011">
    <property type="entry name" value="Syntaxin_N"/>
</dbReference>
<evidence type="ECO:0000256" key="4">
    <source>
        <dbReference type="ARBA" id="ARBA00022989"/>
    </source>
</evidence>
<dbReference type="SMART" id="SM00397">
    <property type="entry name" value="t_SNARE"/>
    <property type="match status" value="1"/>
</dbReference>
<proteinExistence type="inferred from homology"/>